<evidence type="ECO:0000256" key="3">
    <source>
        <dbReference type="ARBA" id="ARBA00010617"/>
    </source>
</evidence>
<keyword evidence="4 7" id="KW-0479">Metal-binding</keyword>
<feature type="transmembrane region" description="Helical" evidence="9">
    <location>
        <begin position="6"/>
        <end position="21"/>
    </location>
</feature>
<evidence type="ECO:0000256" key="7">
    <source>
        <dbReference type="PIRSR" id="PIRSR602401-1"/>
    </source>
</evidence>
<gene>
    <name evidence="10" type="ORF">POSPLADRAFT_1072203</name>
</gene>
<evidence type="ECO:0000256" key="6">
    <source>
        <dbReference type="ARBA" id="ARBA00023004"/>
    </source>
</evidence>
<dbReference type="AlphaFoldDB" id="A0A1X6NET7"/>
<dbReference type="STRING" id="670580.A0A1X6NET7"/>
<dbReference type="InterPro" id="IPR002401">
    <property type="entry name" value="Cyt_P450_E_grp-I"/>
</dbReference>
<dbReference type="InterPro" id="IPR017972">
    <property type="entry name" value="Cyt_P450_CS"/>
</dbReference>
<evidence type="ECO:0000256" key="9">
    <source>
        <dbReference type="SAM" id="Phobius"/>
    </source>
</evidence>
<dbReference type="PRINTS" id="PR00463">
    <property type="entry name" value="EP450I"/>
</dbReference>
<dbReference type="SUPFAM" id="SSF48264">
    <property type="entry name" value="Cytochrome P450"/>
    <property type="match status" value="1"/>
</dbReference>
<dbReference type="InterPro" id="IPR036396">
    <property type="entry name" value="Cyt_P450_sf"/>
</dbReference>
<dbReference type="PROSITE" id="PS00086">
    <property type="entry name" value="CYTOCHROME_P450"/>
    <property type="match status" value="1"/>
</dbReference>
<feature type="binding site" description="axial binding residue" evidence="7">
    <location>
        <position position="441"/>
    </location>
    <ligand>
        <name>heme</name>
        <dbReference type="ChEBI" id="CHEBI:30413"/>
    </ligand>
    <ligandPart>
        <name>Fe</name>
        <dbReference type="ChEBI" id="CHEBI:18248"/>
    </ligandPart>
</feature>
<keyword evidence="6 7" id="KW-0408">Iron</keyword>
<dbReference type="InterPro" id="IPR001128">
    <property type="entry name" value="Cyt_P450"/>
</dbReference>
<feature type="non-terminal residue" evidence="10">
    <location>
        <position position="1"/>
    </location>
</feature>
<reference evidence="10 11" key="1">
    <citation type="submission" date="2017-04" db="EMBL/GenBank/DDBJ databases">
        <title>Genome Sequence of the Model Brown-Rot Fungus Postia placenta SB12.</title>
        <authorList>
            <consortium name="DOE Joint Genome Institute"/>
            <person name="Gaskell J."/>
            <person name="Kersten P."/>
            <person name="Larrondo L.F."/>
            <person name="Canessa P."/>
            <person name="Martinez D."/>
            <person name="Hibbett D."/>
            <person name="Schmoll M."/>
            <person name="Kubicek C.P."/>
            <person name="Martinez A.T."/>
            <person name="Yadav J."/>
            <person name="Master E."/>
            <person name="Magnuson J.K."/>
            <person name="James T."/>
            <person name="Yaver D."/>
            <person name="Berka R."/>
            <person name="Labutti K."/>
            <person name="Lipzen A."/>
            <person name="Aerts A."/>
            <person name="Barry K."/>
            <person name="Henrissat B."/>
            <person name="Blanchette R."/>
            <person name="Grigoriev I."/>
            <person name="Cullen D."/>
        </authorList>
    </citation>
    <scope>NUCLEOTIDE SEQUENCE [LARGE SCALE GENOMIC DNA]</scope>
    <source>
        <strain evidence="10 11">MAD-698-R-SB12</strain>
    </source>
</reference>
<evidence type="ECO:0000313" key="11">
    <source>
        <dbReference type="Proteomes" id="UP000194127"/>
    </source>
</evidence>
<dbReference type="EMBL" id="KZ110591">
    <property type="protein sequence ID" value="OSX67149.1"/>
    <property type="molecule type" value="Genomic_DNA"/>
</dbReference>
<keyword evidence="11" id="KW-1185">Reference proteome</keyword>
<proteinExistence type="inferred from homology"/>
<evidence type="ECO:0000256" key="8">
    <source>
        <dbReference type="RuleBase" id="RU000461"/>
    </source>
</evidence>
<dbReference type="Pfam" id="PF00067">
    <property type="entry name" value="p450"/>
    <property type="match status" value="1"/>
</dbReference>
<dbReference type="Gene3D" id="1.10.630.10">
    <property type="entry name" value="Cytochrome P450"/>
    <property type="match status" value="1"/>
</dbReference>
<keyword evidence="9" id="KW-1133">Transmembrane helix</keyword>
<evidence type="ECO:0000313" key="10">
    <source>
        <dbReference type="EMBL" id="OSX67149.1"/>
    </source>
</evidence>
<feature type="transmembrane region" description="Helical" evidence="9">
    <location>
        <begin position="28"/>
        <end position="48"/>
    </location>
</feature>
<comment type="pathway">
    <text evidence="2">Secondary metabolite biosynthesis.</text>
</comment>
<dbReference type="CDD" id="cd11041">
    <property type="entry name" value="CYP503A1-like"/>
    <property type="match status" value="1"/>
</dbReference>
<evidence type="ECO:0000256" key="2">
    <source>
        <dbReference type="ARBA" id="ARBA00005179"/>
    </source>
</evidence>
<dbReference type="GO" id="GO:0020037">
    <property type="term" value="F:heme binding"/>
    <property type="evidence" value="ECO:0007669"/>
    <property type="project" value="InterPro"/>
</dbReference>
<protein>
    <recommendedName>
        <fullName evidence="12">Cytochrome P450</fullName>
    </recommendedName>
</protein>
<keyword evidence="5 8" id="KW-0560">Oxidoreductase</keyword>
<dbReference type="PANTHER" id="PTHR46206">
    <property type="entry name" value="CYTOCHROME P450"/>
    <property type="match status" value="1"/>
</dbReference>
<keyword evidence="8" id="KW-0503">Monooxygenase</keyword>
<sequence>MASTPLLYVLVIILSAVYLLRRRSNPLYAIPAVGPSLPLLSYIGALRFTRHAHEMLQEGYIKYKGSAFRLAQLDRWVVVLCGPKMNEELQRMPDDQVSFLDAAEDLVQTKYTIAKNVIENPIHISVMRGPLTRNLAPLLLDVIDEINIGVEEHIPTRGDEWVSVPGLATMTQIVSRASNRVFVGLPMCRDPEYFKIISNFPRDVAKGRFILSITPTFLKPIIGPLLPWSRRTVRQYSALMKPIIEERQRLLLEHRDPHDPDRPNDFMTWLIEEGRAVDQPVDLLVNALLSSNFVAIHTSSISVTHALYNLAAYPEYQQPVRDEIVEVIKAEGWTKQAFGKMWKLDSFMRESQRMFGISAISVIRKALKDVTLSNGTVIPAGTLIAVAAEGTHYDEGSYDNPYIFNPFRFSDMREDEGERIKHQYVSTSSEYVSFGHGKHACPGRFFASNELKAILSRLILDFDMKFGGDGHRPPNQWFGSSIIPSQTANVMFRKRPDAGL</sequence>
<name>A0A1X6NET7_9APHY</name>
<keyword evidence="9" id="KW-0812">Transmembrane</keyword>
<evidence type="ECO:0000256" key="4">
    <source>
        <dbReference type="ARBA" id="ARBA00022723"/>
    </source>
</evidence>
<dbReference type="GO" id="GO:0005506">
    <property type="term" value="F:iron ion binding"/>
    <property type="evidence" value="ECO:0007669"/>
    <property type="project" value="InterPro"/>
</dbReference>
<comment type="cofactor">
    <cofactor evidence="1 7">
        <name>heme</name>
        <dbReference type="ChEBI" id="CHEBI:30413"/>
    </cofactor>
</comment>
<dbReference type="GeneID" id="36327445"/>
<organism evidence="10 11">
    <name type="scientific">Postia placenta MAD-698-R-SB12</name>
    <dbReference type="NCBI Taxonomy" id="670580"/>
    <lineage>
        <taxon>Eukaryota</taxon>
        <taxon>Fungi</taxon>
        <taxon>Dikarya</taxon>
        <taxon>Basidiomycota</taxon>
        <taxon>Agaricomycotina</taxon>
        <taxon>Agaricomycetes</taxon>
        <taxon>Polyporales</taxon>
        <taxon>Adustoporiaceae</taxon>
        <taxon>Rhodonia</taxon>
    </lineage>
</organism>
<accession>A0A1X6NET7</accession>
<evidence type="ECO:0008006" key="12">
    <source>
        <dbReference type="Google" id="ProtNLM"/>
    </source>
</evidence>
<dbReference type="Proteomes" id="UP000194127">
    <property type="component" value="Unassembled WGS sequence"/>
</dbReference>
<keyword evidence="9" id="KW-0472">Membrane</keyword>
<dbReference type="RefSeq" id="XP_024343943.1">
    <property type="nucleotide sequence ID" value="XM_024482496.1"/>
</dbReference>
<keyword evidence="7 8" id="KW-0349">Heme</keyword>
<comment type="similarity">
    <text evidence="3 8">Belongs to the cytochrome P450 family.</text>
</comment>
<dbReference type="GO" id="GO:0004497">
    <property type="term" value="F:monooxygenase activity"/>
    <property type="evidence" value="ECO:0007669"/>
    <property type="project" value="UniProtKB-KW"/>
</dbReference>
<evidence type="ECO:0000256" key="5">
    <source>
        <dbReference type="ARBA" id="ARBA00023002"/>
    </source>
</evidence>
<evidence type="ECO:0000256" key="1">
    <source>
        <dbReference type="ARBA" id="ARBA00001971"/>
    </source>
</evidence>
<dbReference type="OrthoDB" id="1844152at2759"/>
<dbReference type="GO" id="GO:0016705">
    <property type="term" value="F:oxidoreductase activity, acting on paired donors, with incorporation or reduction of molecular oxygen"/>
    <property type="evidence" value="ECO:0007669"/>
    <property type="project" value="InterPro"/>
</dbReference>